<dbReference type="PANTHER" id="PTHR24243:SF233">
    <property type="entry name" value="THYROTROPIN-RELEASING HORMONE RECEPTOR"/>
    <property type="match status" value="1"/>
</dbReference>
<dbReference type="PROSITE" id="PS50262">
    <property type="entry name" value="G_PROTEIN_RECEP_F1_2"/>
    <property type="match status" value="1"/>
</dbReference>
<evidence type="ECO:0000256" key="4">
    <source>
        <dbReference type="ARBA" id="ARBA00023040"/>
    </source>
</evidence>
<dbReference type="SUPFAM" id="SSF81321">
    <property type="entry name" value="Family A G protein-coupled receptor-like"/>
    <property type="match status" value="1"/>
</dbReference>
<evidence type="ECO:0000256" key="1">
    <source>
        <dbReference type="ARBA" id="ARBA00004141"/>
    </source>
</evidence>
<keyword evidence="6" id="KW-0675">Receptor</keyword>
<dbReference type="InterPro" id="IPR000276">
    <property type="entry name" value="GPCR_Rhodpsn"/>
</dbReference>
<dbReference type="GO" id="GO:0005886">
    <property type="term" value="C:plasma membrane"/>
    <property type="evidence" value="ECO:0007669"/>
    <property type="project" value="TreeGrafter"/>
</dbReference>
<sequence>MPRYERRGACFLMKHTESERSVSQVCQSLTLLSDFGIRIMENSTYSSDLSSTTMNYSELSPGFFEIFDQLAPQISIIDRVISPIFYIIGLTANPITTKIWLSRKMRKNNSSAIYVGVLSIVHTIFLLLHIIQELNYAWGVSSYTRMSVMCEVFNMAIFVPQYYAPLLVLAFTVERYIAVNHPFVKERFCTVKRAILVSIGLLIFSLQIASLQTYIWRYHPEEGMCYPPYEVENFEKIWTLTTELILFMFVPVCVLVVNILVIKEIRRITYQSALPHQTRGCGGHTSTITLLSVSFYLICTLLPASIVFALQGVIKPGQTADMETMAADPVWKRYLQYMTIRKIVEELCLSNYSCYFFIYYITGESFRKEVRKLCCWKFFKSEKDKNTVTSKSEYTLVTTDNANIIKSDKGRNYAANRPEYIMITKDNTNKHENSTAM</sequence>
<evidence type="ECO:0000256" key="7">
    <source>
        <dbReference type="ARBA" id="ARBA00023224"/>
    </source>
</evidence>
<evidence type="ECO:0000256" key="3">
    <source>
        <dbReference type="ARBA" id="ARBA00022989"/>
    </source>
</evidence>
<dbReference type="EMBL" id="JH818840">
    <property type="protein sequence ID" value="EKC18557.1"/>
    <property type="molecule type" value="Genomic_DNA"/>
</dbReference>
<accession>K1P4L2</accession>
<reference evidence="9" key="1">
    <citation type="journal article" date="2012" name="Nature">
        <title>The oyster genome reveals stress adaptation and complexity of shell formation.</title>
        <authorList>
            <person name="Zhang G."/>
            <person name="Fang X."/>
            <person name="Guo X."/>
            <person name="Li L."/>
            <person name="Luo R."/>
            <person name="Xu F."/>
            <person name="Yang P."/>
            <person name="Zhang L."/>
            <person name="Wang X."/>
            <person name="Qi H."/>
            <person name="Xiong Z."/>
            <person name="Que H."/>
            <person name="Xie Y."/>
            <person name="Holland P.W."/>
            <person name="Paps J."/>
            <person name="Zhu Y."/>
            <person name="Wu F."/>
            <person name="Chen Y."/>
            <person name="Wang J."/>
            <person name="Peng C."/>
            <person name="Meng J."/>
            <person name="Yang L."/>
            <person name="Liu J."/>
            <person name="Wen B."/>
            <person name="Zhang N."/>
            <person name="Huang Z."/>
            <person name="Zhu Q."/>
            <person name="Feng Y."/>
            <person name="Mount A."/>
            <person name="Hedgecock D."/>
            <person name="Xu Z."/>
            <person name="Liu Y."/>
            <person name="Domazet-Loso T."/>
            <person name="Du Y."/>
            <person name="Sun X."/>
            <person name="Zhang S."/>
            <person name="Liu B."/>
            <person name="Cheng P."/>
            <person name="Jiang X."/>
            <person name="Li J."/>
            <person name="Fan D."/>
            <person name="Wang W."/>
            <person name="Fu W."/>
            <person name="Wang T."/>
            <person name="Wang B."/>
            <person name="Zhang J."/>
            <person name="Peng Z."/>
            <person name="Li Y."/>
            <person name="Li N."/>
            <person name="Wang J."/>
            <person name="Chen M."/>
            <person name="He Y."/>
            <person name="Tan F."/>
            <person name="Song X."/>
            <person name="Zheng Q."/>
            <person name="Huang R."/>
            <person name="Yang H."/>
            <person name="Du X."/>
            <person name="Chen L."/>
            <person name="Yang M."/>
            <person name="Gaffney P.M."/>
            <person name="Wang S."/>
            <person name="Luo L."/>
            <person name="She Z."/>
            <person name="Ming Y."/>
            <person name="Huang W."/>
            <person name="Zhang S."/>
            <person name="Huang B."/>
            <person name="Zhang Y."/>
            <person name="Qu T."/>
            <person name="Ni P."/>
            <person name="Miao G."/>
            <person name="Wang J."/>
            <person name="Wang Q."/>
            <person name="Steinberg C.E."/>
            <person name="Wang H."/>
            <person name="Li N."/>
            <person name="Qian L."/>
            <person name="Zhang G."/>
            <person name="Li Y."/>
            <person name="Yang H."/>
            <person name="Liu X."/>
            <person name="Wang J."/>
            <person name="Yin Y."/>
            <person name="Wang J."/>
        </authorList>
    </citation>
    <scope>NUCLEOTIDE SEQUENCE [LARGE SCALE GENOMIC DNA]</scope>
    <source>
        <strain evidence="9">05x7-T-G4-1.051#20</strain>
    </source>
</reference>
<dbReference type="InParanoid" id="K1P4L2"/>
<dbReference type="Pfam" id="PF00001">
    <property type="entry name" value="7tm_1"/>
    <property type="match status" value="1"/>
</dbReference>
<keyword evidence="4" id="KW-0297">G-protein coupled receptor</keyword>
<dbReference type="PANTHER" id="PTHR24243">
    <property type="entry name" value="G-PROTEIN COUPLED RECEPTOR"/>
    <property type="match status" value="1"/>
</dbReference>
<dbReference type="Gene3D" id="1.20.1070.10">
    <property type="entry name" value="Rhodopsin 7-helix transmembrane proteins"/>
    <property type="match status" value="1"/>
</dbReference>
<evidence type="ECO:0000256" key="6">
    <source>
        <dbReference type="ARBA" id="ARBA00023170"/>
    </source>
</evidence>
<proteinExistence type="predicted"/>
<keyword evidence="5" id="KW-0472">Membrane</keyword>
<comment type="subcellular location">
    <subcellularLocation>
        <location evidence="1">Membrane</location>
        <topology evidence="1">Multi-pass membrane protein</topology>
    </subcellularLocation>
</comment>
<evidence type="ECO:0000259" key="8">
    <source>
        <dbReference type="PROSITE" id="PS50262"/>
    </source>
</evidence>
<dbReference type="InterPro" id="IPR017452">
    <property type="entry name" value="GPCR_Rhodpsn_7TM"/>
</dbReference>
<evidence type="ECO:0000256" key="5">
    <source>
        <dbReference type="ARBA" id="ARBA00023136"/>
    </source>
</evidence>
<evidence type="ECO:0000313" key="9">
    <source>
        <dbReference type="EMBL" id="EKC18557.1"/>
    </source>
</evidence>
<keyword evidence="7" id="KW-0807">Transducer</keyword>
<protein>
    <recommendedName>
        <fullName evidence="8">G-protein coupled receptors family 1 profile domain-containing protein</fullName>
    </recommendedName>
</protein>
<feature type="domain" description="G-protein coupled receptors family 1 profile" evidence="8">
    <location>
        <begin position="92"/>
        <end position="359"/>
    </location>
</feature>
<dbReference type="HOGENOM" id="CLU_035762_0_0_1"/>
<organism evidence="9">
    <name type="scientific">Magallana gigas</name>
    <name type="common">Pacific oyster</name>
    <name type="synonym">Crassostrea gigas</name>
    <dbReference type="NCBI Taxonomy" id="29159"/>
    <lineage>
        <taxon>Eukaryota</taxon>
        <taxon>Metazoa</taxon>
        <taxon>Spiralia</taxon>
        <taxon>Lophotrochozoa</taxon>
        <taxon>Mollusca</taxon>
        <taxon>Bivalvia</taxon>
        <taxon>Autobranchia</taxon>
        <taxon>Pteriomorphia</taxon>
        <taxon>Ostreida</taxon>
        <taxon>Ostreoidea</taxon>
        <taxon>Ostreidae</taxon>
        <taxon>Magallana</taxon>
    </lineage>
</organism>
<evidence type="ECO:0000256" key="2">
    <source>
        <dbReference type="ARBA" id="ARBA00022692"/>
    </source>
</evidence>
<dbReference type="GO" id="GO:0004930">
    <property type="term" value="F:G protein-coupled receptor activity"/>
    <property type="evidence" value="ECO:0007669"/>
    <property type="project" value="UniProtKB-KW"/>
</dbReference>
<name>K1P4L2_MAGGI</name>
<gene>
    <name evidence="9" type="ORF">CGI_10011804</name>
</gene>
<keyword evidence="2" id="KW-0812">Transmembrane</keyword>
<dbReference type="AlphaFoldDB" id="K1P4L2"/>
<keyword evidence="3" id="KW-1133">Transmembrane helix</keyword>